<dbReference type="EMBL" id="FNBT01000003">
    <property type="protein sequence ID" value="SDF42675.1"/>
    <property type="molecule type" value="Genomic_DNA"/>
</dbReference>
<dbReference type="AlphaFoldDB" id="A0A1G7KZN4"/>
<sequence length="631" mass="69352">MTTTTARPDVAGATDGADAAGTLLQRVLLPRPEDPAKVRTLYVEETTDRLHVADRARGSVPAGAEISFATYFNAFPAAYWRRWTTLPSVLLRLELRGTGRVDVHRSKADGTVVHDRSATVTGDGTVELELDLMPFVDGGWYWFDLVADDSLELVEAGWYAARAPEREGRLAVGICTFNRPADCVAAMSTIASDPVVSGELAAVVVADQGNRKVRDDAGFAATADALGNRLHLVEQGNLGGSGGFARAMYETLENTDATHLLFLDDDVQLEADSLHRALTFSRYTTEPVLVGGQMLHLQNRSVLHTMGEVVDRHAFLYRPAAYAEMQHDFAEDSLRETAELHRRVDVDYNAWWMCLIPREVPEKIGLPLPLFIKWDDAEYGLRAKSAGYRTVTLPGAAIWHLAWTDKDDVSDWQAYFFARNRLIAAALHSPHRDGGGIPGSAMKADLKHLLKLEYSAVALHVKAYEDFLAGPSAVFASLPTALADVRALQQQYPDSRVVTADVPDPEMDAVVVEGMAQPPVGKVAIAKALLRAARQAVRPARPAGGRPQLQVPAQDAQWFVLSQLDSVTVGTADGRGVTFRHRDPATAKRLAKRSVELNREIRRRFPELSEQYRAAWDELTSKEAWRAAFGE</sequence>
<keyword evidence="3" id="KW-0328">Glycosyltransferase</keyword>
<dbReference type="STRING" id="1550231.SAMN05660662_2174"/>
<dbReference type="InterPro" id="IPR045699">
    <property type="entry name" value="GlfT2_C"/>
</dbReference>
<dbReference type="GO" id="GO:0016757">
    <property type="term" value="F:glycosyltransferase activity"/>
    <property type="evidence" value="ECO:0007669"/>
    <property type="project" value="UniProtKB-KW"/>
</dbReference>
<dbReference type="InterPro" id="IPR029044">
    <property type="entry name" value="Nucleotide-diphossugar_trans"/>
</dbReference>
<accession>A0A1G7KZN4</accession>
<evidence type="ECO:0000256" key="2">
    <source>
        <dbReference type="ARBA" id="ARBA00006739"/>
    </source>
</evidence>
<dbReference type="InterPro" id="IPR040492">
    <property type="entry name" value="GlfT2_N"/>
</dbReference>
<dbReference type="Gene3D" id="3.90.550.60">
    <property type="match status" value="1"/>
</dbReference>
<keyword evidence="4 7" id="KW-0808">Transferase</keyword>
<comment type="similarity">
    <text evidence="2">Belongs to the glycosyltransferase 2 family.</text>
</comment>
<evidence type="ECO:0000256" key="4">
    <source>
        <dbReference type="ARBA" id="ARBA00022679"/>
    </source>
</evidence>
<dbReference type="Pfam" id="PF13641">
    <property type="entry name" value="Glyco_tranf_2_3"/>
    <property type="match status" value="1"/>
</dbReference>
<evidence type="ECO:0000256" key="1">
    <source>
        <dbReference type="ARBA" id="ARBA00004776"/>
    </source>
</evidence>
<proteinExistence type="inferred from homology"/>
<evidence type="ECO:0000313" key="7">
    <source>
        <dbReference type="EMBL" id="SDF42675.1"/>
    </source>
</evidence>
<protein>
    <submittedName>
        <fullName evidence="7">Galactofuranosylgalactofuranosylrhamnosyl-N-acetylglucosaminyl-diphospho-decaprenol beta-1,5/1,6-galactofuranosyltransferase</fullName>
    </submittedName>
</protein>
<keyword evidence="8" id="KW-1185">Reference proteome</keyword>
<dbReference type="Pfam" id="PF19320">
    <property type="entry name" value="GlfT2_domain3"/>
    <property type="match status" value="1"/>
</dbReference>
<evidence type="ECO:0000256" key="3">
    <source>
        <dbReference type="ARBA" id="ARBA00022676"/>
    </source>
</evidence>
<comment type="pathway">
    <text evidence="1">Cell wall biogenesis; cell wall polysaccharide biosynthesis.</text>
</comment>
<dbReference type="PANTHER" id="PTHR43179:SF12">
    <property type="entry name" value="GALACTOFURANOSYLTRANSFERASE GLFT2"/>
    <property type="match status" value="1"/>
</dbReference>
<evidence type="ECO:0000259" key="6">
    <source>
        <dbReference type="Pfam" id="PF19320"/>
    </source>
</evidence>
<gene>
    <name evidence="7" type="ORF">SAMN05660662_2174</name>
</gene>
<dbReference type="Pfam" id="PF17994">
    <property type="entry name" value="Glft2_N"/>
    <property type="match status" value="1"/>
</dbReference>
<name>A0A1G7KZN4_9ACTN</name>
<reference evidence="8" key="1">
    <citation type="submission" date="2016-10" db="EMBL/GenBank/DDBJ databases">
        <authorList>
            <person name="Varghese N."/>
            <person name="Submissions S."/>
        </authorList>
    </citation>
    <scope>NUCLEOTIDE SEQUENCE [LARGE SCALE GENOMIC DNA]</scope>
    <source>
        <strain evidence="8">DSM 44268</strain>
    </source>
</reference>
<organism evidence="7 8">
    <name type="scientific">Blastococcus aurantiacus</name>
    <dbReference type="NCBI Taxonomy" id="1550231"/>
    <lineage>
        <taxon>Bacteria</taxon>
        <taxon>Bacillati</taxon>
        <taxon>Actinomycetota</taxon>
        <taxon>Actinomycetes</taxon>
        <taxon>Geodermatophilales</taxon>
        <taxon>Geodermatophilaceae</taxon>
        <taxon>Blastococcus</taxon>
    </lineage>
</organism>
<dbReference type="OrthoDB" id="3225550at2"/>
<dbReference type="Proteomes" id="UP000199406">
    <property type="component" value="Unassembled WGS sequence"/>
</dbReference>
<evidence type="ECO:0000259" key="5">
    <source>
        <dbReference type="Pfam" id="PF17994"/>
    </source>
</evidence>
<feature type="domain" description="Galactofuranosyltransferase GlfT2 N-terminal" evidence="5">
    <location>
        <begin position="24"/>
        <end position="160"/>
    </location>
</feature>
<dbReference type="PANTHER" id="PTHR43179">
    <property type="entry name" value="RHAMNOSYLTRANSFERASE WBBL"/>
    <property type="match status" value="1"/>
</dbReference>
<dbReference type="RefSeq" id="WP_091765775.1">
    <property type="nucleotide sequence ID" value="NZ_FNBT01000003.1"/>
</dbReference>
<dbReference type="SUPFAM" id="SSF53448">
    <property type="entry name" value="Nucleotide-diphospho-sugar transferases"/>
    <property type="match status" value="1"/>
</dbReference>
<feature type="domain" description="Galactofuranosyltransferase-2 C-terminal" evidence="6">
    <location>
        <begin position="440"/>
        <end position="630"/>
    </location>
</feature>
<evidence type="ECO:0000313" key="8">
    <source>
        <dbReference type="Proteomes" id="UP000199406"/>
    </source>
</evidence>